<organism evidence="1 2">
    <name type="scientific">Ideonella azotifigens</name>
    <dbReference type="NCBI Taxonomy" id="513160"/>
    <lineage>
        <taxon>Bacteria</taxon>
        <taxon>Pseudomonadati</taxon>
        <taxon>Pseudomonadota</taxon>
        <taxon>Betaproteobacteria</taxon>
        <taxon>Burkholderiales</taxon>
        <taxon>Sphaerotilaceae</taxon>
        <taxon>Ideonella</taxon>
    </lineage>
</organism>
<gene>
    <name evidence="1" type="ORF">GCM10009107_44890</name>
</gene>
<dbReference type="Pfam" id="PF20228">
    <property type="entry name" value="DUF6587"/>
    <property type="match status" value="1"/>
</dbReference>
<accession>A0ABN1KBM4</accession>
<sequence length="82" mass="8513">MLMQNLIVLSLVAGSLAYALWTLMPAALRQGLARKLLPLAPNQAWLQKAARQAGGCGGGDGGCSACGDGGTPKVQTIKIHRR</sequence>
<dbReference type="RefSeq" id="WP_231012895.1">
    <property type="nucleotide sequence ID" value="NZ_BAAAEW010000026.1"/>
</dbReference>
<dbReference type="Proteomes" id="UP001500279">
    <property type="component" value="Unassembled WGS sequence"/>
</dbReference>
<evidence type="ECO:0008006" key="3">
    <source>
        <dbReference type="Google" id="ProtNLM"/>
    </source>
</evidence>
<proteinExistence type="predicted"/>
<reference evidence="1 2" key="1">
    <citation type="journal article" date="2019" name="Int. J. Syst. Evol. Microbiol.">
        <title>The Global Catalogue of Microorganisms (GCM) 10K type strain sequencing project: providing services to taxonomists for standard genome sequencing and annotation.</title>
        <authorList>
            <consortium name="The Broad Institute Genomics Platform"/>
            <consortium name="The Broad Institute Genome Sequencing Center for Infectious Disease"/>
            <person name="Wu L."/>
            <person name="Ma J."/>
        </authorList>
    </citation>
    <scope>NUCLEOTIDE SEQUENCE [LARGE SCALE GENOMIC DNA]</scope>
    <source>
        <strain evidence="1 2">JCM 15503</strain>
    </source>
</reference>
<protein>
    <recommendedName>
        <fullName evidence="3">Chemotaxis protein</fullName>
    </recommendedName>
</protein>
<dbReference type="InterPro" id="IPR046494">
    <property type="entry name" value="DUF6587"/>
</dbReference>
<name>A0ABN1KBM4_9BURK</name>
<evidence type="ECO:0000313" key="1">
    <source>
        <dbReference type="EMBL" id="GAA0761281.1"/>
    </source>
</evidence>
<comment type="caution">
    <text evidence="1">The sequence shown here is derived from an EMBL/GenBank/DDBJ whole genome shotgun (WGS) entry which is preliminary data.</text>
</comment>
<dbReference type="EMBL" id="BAAAEW010000026">
    <property type="protein sequence ID" value="GAA0761281.1"/>
    <property type="molecule type" value="Genomic_DNA"/>
</dbReference>
<evidence type="ECO:0000313" key="2">
    <source>
        <dbReference type="Proteomes" id="UP001500279"/>
    </source>
</evidence>
<keyword evidence="2" id="KW-1185">Reference proteome</keyword>